<comment type="caution">
    <text evidence="1">The sequence shown here is derived from an EMBL/GenBank/DDBJ whole genome shotgun (WGS) entry which is preliminary data.</text>
</comment>
<keyword evidence="2" id="KW-1185">Reference proteome</keyword>
<sequence length="66" mass="7788">MAQSFDLYRQNTCCSHSHRPRCRCYQFCRRQPRLPSRRCRGLGCHPLTLHCHNNFSLPSTPRARGD</sequence>
<name>A0A8J5T1X7_ZIZPA</name>
<dbReference type="Proteomes" id="UP000729402">
    <property type="component" value="Unassembled WGS sequence"/>
</dbReference>
<reference evidence="1" key="1">
    <citation type="journal article" date="2021" name="bioRxiv">
        <title>Whole Genome Assembly and Annotation of Northern Wild Rice, Zizania palustris L., Supports a Whole Genome Duplication in the Zizania Genus.</title>
        <authorList>
            <person name="Haas M."/>
            <person name="Kono T."/>
            <person name="Macchietto M."/>
            <person name="Millas R."/>
            <person name="McGilp L."/>
            <person name="Shao M."/>
            <person name="Duquette J."/>
            <person name="Hirsch C.N."/>
            <person name="Kimball J."/>
        </authorList>
    </citation>
    <scope>NUCLEOTIDE SEQUENCE</scope>
    <source>
        <tissue evidence="1">Fresh leaf tissue</tissue>
    </source>
</reference>
<dbReference type="AlphaFoldDB" id="A0A8J5T1X7"/>
<proteinExistence type="predicted"/>
<accession>A0A8J5T1X7</accession>
<organism evidence="1 2">
    <name type="scientific">Zizania palustris</name>
    <name type="common">Northern wild rice</name>
    <dbReference type="NCBI Taxonomy" id="103762"/>
    <lineage>
        <taxon>Eukaryota</taxon>
        <taxon>Viridiplantae</taxon>
        <taxon>Streptophyta</taxon>
        <taxon>Embryophyta</taxon>
        <taxon>Tracheophyta</taxon>
        <taxon>Spermatophyta</taxon>
        <taxon>Magnoliopsida</taxon>
        <taxon>Liliopsida</taxon>
        <taxon>Poales</taxon>
        <taxon>Poaceae</taxon>
        <taxon>BOP clade</taxon>
        <taxon>Oryzoideae</taxon>
        <taxon>Oryzeae</taxon>
        <taxon>Zizaniinae</taxon>
        <taxon>Zizania</taxon>
    </lineage>
</organism>
<evidence type="ECO:0000313" key="2">
    <source>
        <dbReference type="Proteomes" id="UP000729402"/>
    </source>
</evidence>
<reference evidence="1" key="2">
    <citation type="submission" date="2021-02" db="EMBL/GenBank/DDBJ databases">
        <authorList>
            <person name="Kimball J.A."/>
            <person name="Haas M.W."/>
            <person name="Macchietto M."/>
            <person name="Kono T."/>
            <person name="Duquette J."/>
            <person name="Shao M."/>
        </authorList>
    </citation>
    <scope>NUCLEOTIDE SEQUENCE</scope>
    <source>
        <tissue evidence="1">Fresh leaf tissue</tissue>
    </source>
</reference>
<evidence type="ECO:0000313" key="1">
    <source>
        <dbReference type="EMBL" id="KAG8076724.1"/>
    </source>
</evidence>
<dbReference type="EMBL" id="JAAALK010000283">
    <property type="protein sequence ID" value="KAG8076724.1"/>
    <property type="molecule type" value="Genomic_DNA"/>
</dbReference>
<protein>
    <submittedName>
        <fullName evidence="1">Uncharacterized protein</fullName>
    </submittedName>
</protein>
<gene>
    <name evidence="1" type="ORF">GUJ93_ZPchr0006g42880</name>
</gene>